<protein>
    <submittedName>
        <fullName evidence="1">Uncharacterized protein</fullName>
    </submittedName>
</protein>
<dbReference type="Proteomes" id="UP000247586">
    <property type="component" value="Chromosome"/>
</dbReference>
<accession>A0A2U9IUW8</accession>
<dbReference type="AlphaFoldDB" id="A0A2U9IUW8"/>
<sequence length="78" mass="8507">MTVTDGVSVTETSRLKLGSMSYLSSSPNDPAWDIVYTKLCSHSGSIQPLLLMELHFLPVPEHYENGGAVKQEPTSVEV</sequence>
<dbReference type="GeneID" id="36835586"/>
<dbReference type="KEGG" id="mhk:DFR87_09550"/>
<gene>
    <name evidence="1" type="ORF">DFR87_09550</name>
</gene>
<reference evidence="2" key="2">
    <citation type="submission" date="2020-03" db="EMBL/GenBank/DDBJ databases">
        <title>Complete Genome Sequences of Extremely Thermoacidophilic, Metal-Mobilizing Type-Strain Members of the Archaeal Family Sulfolobaceae: Acidianus brierleyi DSM-1651T, Acidianus sulfidivorans DSM-18786T, Metallosphaera hakonensis DSM-7519T, and Metallosphaera prunae DSM-10039T.</title>
        <authorList>
            <person name="Counts J.A."/>
            <person name="Kelly R.M."/>
        </authorList>
    </citation>
    <scope>NUCLEOTIDE SEQUENCE [LARGE SCALE GENOMIC DNA]</scope>
    <source>
        <strain evidence="2">HO1-1</strain>
    </source>
</reference>
<dbReference type="EMBL" id="CP029287">
    <property type="protein sequence ID" value="AWR99891.1"/>
    <property type="molecule type" value="Genomic_DNA"/>
</dbReference>
<reference evidence="1 2" key="1">
    <citation type="submission" date="2018-05" db="EMBL/GenBank/DDBJ databases">
        <title>Complete Genome Sequences of Extremely Thermoacidophilic, Metal-Mobilizing Type-Strain Members of the Archaeal Family Sulfolobaceae: Acidianus brierleyi DSM-1651T, Acidianus sulfidivorans DSM-18786T, Metallosphaera hakonensis DSM-7519T, and Metallosphaera prunae DSM-10039T.</title>
        <authorList>
            <person name="Counts J.A."/>
            <person name="Kelly R.M."/>
        </authorList>
    </citation>
    <scope>NUCLEOTIDE SEQUENCE [LARGE SCALE GENOMIC DNA]</scope>
    <source>
        <strain evidence="1 2">HO1-1</strain>
    </source>
</reference>
<keyword evidence="2" id="KW-1185">Reference proteome</keyword>
<evidence type="ECO:0000313" key="2">
    <source>
        <dbReference type="Proteomes" id="UP000247586"/>
    </source>
</evidence>
<dbReference type="STRING" id="1293036.GCA_001315825_01948"/>
<proteinExistence type="predicted"/>
<organism evidence="1 2">
    <name type="scientific">Metallosphaera hakonensis JCM 8857 = DSM 7519</name>
    <dbReference type="NCBI Taxonomy" id="1293036"/>
    <lineage>
        <taxon>Archaea</taxon>
        <taxon>Thermoproteota</taxon>
        <taxon>Thermoprotei</taxon>
        <taxon>Sulfolobales</taxon>
        <taxon>Sulfolobaceae</taxon>
        <taxon>Metallosphaera</taxon>
    </lineage>
</organism>
<dbReference type="OrthoDB" id="35061at2157"/>
<dbReference type="RefSeq" id="WP_054836874.1">
    <property type="nucleotide sequence ID" value="NZ_BBBA01000013.1"/>
</dbReference>
<evidence type="ECO:0000313" key="1">
    <source>
        <dbReference type="EMBL" id="AWR99891.1"/>
    </source>
</evidence>
<name>A0A2U9IUW8_9CREN</name>
<reference evidence="2" key="3">
    <citation type="submission" date="2020-03" db="EMBL/GenBank/DDBJ databases">
        <title>Sequencing and Assembly of Multiple Reported Metal-Biooxidizing Members of the Extremely Thermoacidophilic Archaeal Family Sulfolobaceae.</title>
        <authorList>
            <person name="Counts J.A."/>
            <person name="Kelly R.M."/>
        </authorList>
    </citation>
    <scope>NUCLEOTIDE SEQUENCE [LARGE SCALE GENOMIC DNA]</scope>
    <source>
        <strain evidence="2">HO1-1</strain>
    </source>
</reference>